<dbReference type="EMBL" id="FWZU01000001">
    <property type="protein sequence ID" value="SME88403.1"/>
    <property type="molecule type" value="Genomic_DNA"/>
</dbReference>
<dbReference type="RefSeq" id="WP_085096905.1">
    <property type="nucleotide sequence ID" value="NZ_FWZU01000001.1"/>
</dbReference>
<proteinExistence type="predicted"/>
<name>A0A1X7C1Q8_9BACT</name>
<dbReference type="PROSITE" id="PS50977">
    <property type="entry name" value="HTH_TETR_2"/>
    <property type="match status" value="1"/>
</dbReference>
<accession>A0A1X7C1Q8</accession>
<evidence type="ECO:0000256" key="1">
    <source>
        <dbReference type="ARBA" id="ARBA00023125"/>
    </source>
</evidence>
<protein>
    <submittedName>
        <fullName evidence="4">Transcriptional regulator, TetR family</fullName>
    </submittedName>
</protein>
<dbReference type="PANTHER" id="PTHR43479">
    <property type="entry name" value="ACREF/ENVCD OPERON REPRESSOR-RELATED"/>
    <property type="match status" value="1"/>
</dbReference>
<keyword evidence="5" id="KW-1185">Reference proteome</keyword>
<dbReference type="OrthoDB" id="3249at2"/>
<keyword evidence="1 2" id="KW-0238">DNA-binding</keyword>
<dbReference type="SUPFAM" id="SSF48498">
    <property type="entry name" value="Tetracyclin repressor-like, C-terminal domain"/>
    <property type="match status" value="1"/>
</dbReference>
<evidence type="ECO:0000313" key="5">
    <source>
        <dbReference type="Proteomes" id="UP000192906"/>
    </source>
</evidence>
<dbReference type="AlphaFoldDB" id="A0A1X7C1Q8"/>
<sequence>MKKRMDRDSRREQIAEAALKLAAKNISAITVENVAKACKIVPSALYRHYKNKDEIFDGLRDLVNNKLRENATIAAKEETSPLAILKNLALKHGDLIYKYPGIPRLLFSDQVANSDSLKRKGFLAIMDEYRKVLAMIAKKGQQTDEIRTDIKSEDVVFMFLGTVVPPSFLFHLSDGEFDPRPQIQRNLILFEDAVKNRNISEES</sequence>
<reference evidence="5" key="1">
    <citation type="submission" date="2017-04" db="EMBL/GenBank/DDBJ databases">
        <authorList>
            <person name="Varghese N."/>
            <person name="Submissions S."/>
        </authorList>
    </citation>
    <scope>NUCLEOTIDE SEQUENCE [LARGE SCALE GENOMIC DNA]</scope>
    <source>
        <strain evidence="5">K3S</strain>
    </source>
</reference>
<dbReference type="Proteomes" id="UP000192906">
    <property type="component" value="Unassembled WGS sequence"/>
</dbReference>
<evidence type="ECO:0000259" key="3">
    <source>
        <dbReference type="PROSITE" id="PS50977"/>
    </source>
</evidence>
<evidence type="ECO:0000313" key="4">
    <source>
        <dbReference type="EMBL" id="SME88403.1"/>
    </source>
</evidence>
<feature type="DNA-binding region" description="H-T-H motif" evidence="2">
    <location>
        <begin position="30"/>
        <end position="49"/>
    </location>
</feature>
<dbReference type="SUPFAM" id="SSF46689">
    <property type="entry name" value="Homeodomain-like"/>
    <property type="match status" value="1"/>
</dbReference>
<dbReference type="GO" id="GO:0003677">
    <property type="term" value="F:DNA binding"/>
    <property type="evidence" value="ECO:0007669"/>
    <property type="project" value="UniProtKB-UniRule"/>
</dbReference>
<gene>
    <name evidence="4" type="ORF">SAMN06295933_0155</name>
</gene>
<dbReference type="STRING" id="1519643.SAMN06295933_0155"/>
<dbReference type="InterPro" id="IPR001647">
    <property type="entry name" value="HTH_TetR"/>
</dbReference>
<feature type="domain" description="HTH tetR-type" evidence="3">
    <location>
        <begin position="8"/>
        <end position="67"/>
    </location>
</feature>
<dbReference type="PANTHER" id="PTHR43479:SF11">
    <property type="entry name" value="ACREF_ENVCD OPERON REPRESSOR-RELATED"/>
    <property type="match status" value="1"/>
</dbReference>
<dbReference type="InterPro" id="IPR050624">
    <property type="entry name" value="HTH-type_Tx_Regulator"/>
</dbReference>
<dbReference type="InterPro" id="IPR009057">
    <property type="entry name" value="Homeodomain-like_sf"/>
</dbReference>
<evidence type="ECO:0000256" key="2">
    <source>
        <dbReference type="PROSITE-ProRule" id="PRU00335"/>
    </source>
</evidence>
<organism evidence="4 5">
    <name type="scientific">Desulfovibrio gilichinskyi</name>
    <dbReference type="NCBI Taxonomy" id="1519643"/>
    <lineage>
        <taxon>Bacteria</taxon>
        <taxon>Pseudomonadati</taxon>
        <taxon>Thermodesulfobacteriota</taxon>
        <taxon>Desulfovibrionia</taxon>
        <taxon>Desulfovibrionales</taxon>
        <taxon>Desulfovibrionaceae</taxon>
        <taxon>Desulfovibrio</taxon>
    </lineage>
</organism>
<dbReference type="Pfam" id="PF00440">
    <property type="entry name" value="TetR_N"/>
    <property type="match status" value="1"/>
</dbReference>
<dbReference type="Gene3D" id="1.10.357.10">
    <property type="entry name" value="Tetracycline Repressor, domain 2"/>
    <property type="match status" value="1"/>
</dbReference>
<dbReference type="InterPro" id="IPR036271">
    <property type="entry name" value="Tet_transcr_reg_TetR-rel_C_sf"/>
</dbReference>